<evidence type="ECO:0000313" key="4">
    <source>
        <dbReference type="Proteomes" id="UP001307849"/>
    </source>
</evidence>
<dbReference type="PANTHER" id="PTHR47256">
    <property type="entry name" value="ZN(II)2CYS6 TRANSCRIPTION FACTOR (EUROFUNG)-RELATED"/>
    <property type="match status" value="1"/>
</dbReference>
<dbReference type="CDD" id="cd00067">
    <property type="entry name" value="GAL4"/>
    <property type="match status" value="1"/>
</dbReference>
<dbReference type="PROSITE" id="PS50048">
    <property type="entry name" value="ZN2_CY6_FUNGAL_2"/>
    <property type="match status" value="1"/>
</dbReference>
<evidence type="ECO:0000313" key="3">
    <source>
        <dbReference type="EMBL" id="KAK6519703.1"/>
    </source>
</evidence>
<dbReference type="GO" id="GO:0000981">
    <property type="term" value="F:DNA-binding transcription factor activity, RNA polymerase II-specific"/>
    <property type="evidence" value="ECO:0007669"/>
    <property type="project" value="InterPro"/>
</dbReference>
<feature type="domain" description="Zn(2)-C6 fungal-type" evidence="2">
    <location>
        <begin position="62"/>
        <end position="92"/>
    </location>
</feature>
<dbReference type="Proteomes" id="UP001307849">
    <property type="component" value="Unassembled WGS sequence"/>
</dbReference>
<keyword evidence="1" id="KW-0539">Nucleus</keyword>
<dbReference type="EMBL" id="JAVHJM010000001">
    <property type="protein sequence ID" value="KAK6519703.1"/>
    <property type="molecule type" value="Genomic_DNA"/>
</dbReference>
<dbReference type="AlphaFoldDB" id="A0AAN8NK72"/>
<reference evidence="3 4" key="1">
    <citation type="submission" date="2019-10" db="EMBL/GenBank/DDBJ databases">
        <authorList>
            <person name="Palmer J.M."/>
        </authorList>
    </citation>
    <scope>NUCLEOTIDE SEQUENCE [LARGE SCALE GENOMIC DNA]</scope>
    <source>
        <strain evidence="3 4">TWF506</strain>
    </source>
</reference>
<protein>
    <recommendedName>
        <fullName evidence="2">Zn(2)-C6 fungal-type domain-containing protein</fullName>
    </recommendedName>
</protein>
<dbReference type="SUPFAM" id="SSF57701">
    <property type="entry name" value="Zn2/Cys6 DNA-binding domain"/>
    <property type="match status" value="1"/>
</dbReference>
<evidence type="ECO:0000256" key="1">
    <source>
        <dbReference type="ARBA" id="ARBA00023242"/>
    </source>
</evidence>
<dbReference type="GO" id="GO:0008270">
    <property type="term" value="F:zinc ion binding"/>
    <property type="evidence" value="ECO:0007669"/>
    <property type="project" value="InterPro"/>
</dbReference>
<dbReference type="Pfam" id="PF00172">
    <property type="entry name" value="Zn_clus"/>
    <property type="match status" value="1"/>
</dbReference>
<sequence>MSFPRPNHLLVARPSSVGPAAIRSNIARSLAIAPAAEHQRVERLKRDGGVSKQTSRVCVKKAYDVCKQSKAKCSGDMPKCARCQKLNHQCAYNTVDQRDHRKDIKGQFQQQKAENSQYKEILDHIRAATIPDLRKTMTVLRNPTGTSIEEQLIFIRNDGNSVLPTRDISPGPATTDLTLLGNSEAETTGQTVPEQISLGIIDDRPLTDMHLTAEPWTSVTNDDELVSHLLSSYIA</sequence>
<dbReference type="Gene3D" id="4.10.240.10">
    <property type="entry name" value="Zn(2)-C6 fungal-type DNA-binding domain"/>
    <property type="match status" value="1"/>
</dbReference>
<gene>
    <name evidence="3" type="ORF">TWF506_000003</name>
</gene>
<name>A0AAN8NK72_9PEZI</name>
<proteinExistence type="predicted"/>
<accession>A0AAN8NK72</accession>
<dbReference type="InterPro" id="IPR036864">
    <property type="entry name" value="Zn2-C6_fun-type_DNA-bd_sf"/>
</dbReference>
<dbReference type="InterPro" id="IPR001138">
    <property type="entry name" value="Zn2Cys6_DnaBD"/>
</dbReference>
<organism evidence="3 4">
    <name type="scientific">Arthrobotrys conoides</name>
    <dbReference type="NCBI Taxonomy" id="74498"/>
    <lineage>
        <taxon>Eukaryota</taxon>
        <taxon>Fungi</taxon>
        <taxon>Dikarya</taxon>
        <taxon>Ascomycota</taxon>
        <taxon>Pezizomycotina</taxon>
        <taxon>Orbiliomycetes</taxon>
        <taxon>Orbiliales</taxon>
        <taxon>Orbiliaceae</taxon>
        <taxon>Arthrobotrys</taxon>
    </lineage>
</organism>
<dbReference type="PANTHER" id="PTHR47256:SF3">
    <property type="entry name" value="ZN(II)2CYS6 TRANSCRIPTION FACTOR (EUROFUNG)"/>
    <property type="match status" value="1"/>
</dbReference>
<keyword evidence="4" id="KW-1185">Reference proteome</keyword>
<dbReference type="InterPro" id="IPR053187">
    <property type="entry name" value="Notoamide_regulator"/>
</dbReference>
<evidence type="ECO:0000259" key="2">
    <source>
        <dbReference type="PROSITE" id="PS50048"/>
    </source>
</evidence>
<comment type="caution">
    <text evidence="3">The sequence shown here is derived from an EMBL/GenBank/DDBJ whole genome shotgun (WGS) entry which is preliminary data.</text>
</comment>